<feature type="chain" id="PRO_5033040430" evidence="2">
    <location>
        <begin position="33"/>
        <end position="348"/>
    </location>
</feature>
<dbReference type="OrthoDB" id="267048at2759"/>
<accession>A0A812KHN4</accession>
<dbReference type="InterPro" id="IPR011990">
    <property type="entry name" value="TPR-like_helical_dom_sf"/>
</dbReference>
<feature type="signal peptide" evidence="2">
    <location>
        <begin position="1"/>
        <end position="32"/>
    </location>
</feature>
<gene>
    <name evidence="3" type="primary">PPR4</name>
    <name evidence="3" type="ORF">SPIL2461_LOCUS3482</name>
</gene>
<reference evidence="3" key="1">
    <citation type="submission" date="2021-02" db="EMBL/GenBank/DDBJ databases">
        <authorList>
            <person name="Dougan E. K."/>
            <person name="Rhodes N."/>
            <person name="Thang M."/>
            <person name="Chan C."/>
        </authorList>
    </citation>
    <scope>NUCLEOTIDE SEQUENCE</scope>
</reference>
<evidence type="ECO:0000256" key="1">
    <source>
        <dbReference type="ARBA" id="ARBA00022737"/>
    </source>
</evidence>
<dbReference type="AlphaFoldDB" id="A0A812KHN4"/>
<name>A0A812KHN4_SYMPI</name>
<organism evidence="3 4">
    <name type="scientific">Symbiodinium pilosum</name>
    <name type="common">Dinoflagellate</name>
    <dbReference type="NCBI Taxonomy" id="2952"/>
    <lineage>
        <taxon>Eukaryota</taxon>
        <taxon>Sar</taxon>
        <taxon>Alveolata</taxon>
        <taxon>Dinophyceae</taxon>
        <taxon>Suessiales</taxon>
        <taxon>Symbiodiniaceae</taxon>
        <taxon>Symbiodinium</taxon>
    </lineage>
</organism>
<proteinExistence type="predicted"/>
<keyword evidence="4" id="KW-1185">Reference proteome</keyword>
<dbReference type="PANTHER" id="PTHR47447:SF17">
    <property type="entry name" value="OS12G0638900 PROTEIN"/>
    <property type="match status" value="1"/>
</dbReference>
<dbReference type="Gene3D" id="1.25.40.10">
    <property type="entry name" value="Tetratricopeptide repeat domain"/>
    <property type="match status" value="1"/>
</dbReference>
<dbReference type="Proteomes" id="UP000649617">
    <property type="component" value="Unassembled WGS sequence"/>
</dbReference>
<keyword evidence="2" id="KW-0732">Signal</keyword>
<sequence>MNRAAGRITRTSSLKWACPFLLLFAGFPASFGIGRQESARSIRERDGNLLKTSAKKVQDPLSFEGQRLLSQIVEAGESGDWMKVNRLYLAYSGSETSTFNAVMHIAIRCGQFKQGASVYQRLCNLNVTKSSPTFSAALRIFAELGQTSVVREVWREATDMLELDEVMAASRIHAAAMEGDIQTAAEVLDSMNKSGVEINIAHITSAIRACWQAEGQSWRAAQYLFNVSRDLGLEAEAPMFTCLVGAYATAPLEVVLDVYQMMKDNGIQPDKMFSELFLASVLAFSKEETYGLRTVSQLAQHLSNKPEARLQAARSALAEFGNTGVETTALSQKLDTGLKQLLEKPRPG</sequence>
<evidence type="ECO:0000313" key="3">
    <source>
        <dbReference type="EMBL" id="CAE7230556.1"/>
    </source>
</evidence>
<protein>
    <submittedName>
        <fullName evidence="3">PPR4 protein</fullName>
    </submittedName>
</protein>
<comment type="caution">
    <text evidence="3">The sequence shown here is derived from an EMBL/GenBank/DDBJ whole genome shotgun (WGS) entry which is preliminary data.</text>
</comment>
<evidence type="ECO:0000313" key="4">
    <source>
        <dbReference type="Proteomes" id="UP000649617"/>
    </source>
</evidence>
<dbReference type="PANTHER" id="PTHR47447">
    <property type="entry name" value="OS03G0856100 PROTEIN"/>
    <property type="match status" value="1"/>
</dbReference>
<evidence type="ECO:0000256" key="2">
    <source>
        <dbReference type="SAM" id="SignalP"/>
    </source>
</evidence>
<dbReference type="EMBL" id="CAJNIZ010004244">
    <property type="protein sequence ID" value="CAE7230556.1"/>
    <property type="molecule type" value="Genomic_DNA"/>
</dbReference>
<keyword evidence="1" id="KW-0677">Repeat</keyword>